<dbReference type="AlphaFoldDB" id="A0A8H3B0J2"/>
<feature type="compositionally biased region" description="Polar residues" evidence="10">
    <location>
        <begin position="762"/>
        <end position="773"/>
    </location>
</feature>
<accession>A0A8H3B0J2</accession>
<dbReference type="Proteomes" id="UP000663846">
    <property type="component" value="Unassembled WGS sequence"/>
</dbReference>
<feature type="transmembrane region" description="Helical" evidence="11">
    <location>
        <begin position="691"/>
        <end position="712"/>
    </location>
</feature>
<feature type="domain" description="Phosphatidate phosphatase APP1 catalytic" evidence="13">
    <location>
        <begin position="239"/>
        <end position="383"/>
    </location>
</feature>
<feature type="transmembrane region" description="Helical" evidence="11">
    <location>
        <begin position="575"/>
        <end position="595"/>
    </location>
</feature>
<evidence type="ECO:0000256" key="2">
    <source>
        <dbReference type="ARBA" id="ARBA00004653"/>
    </source>
</evidence>
<sequence length="773" mass="86766">MLRMFTSEQRWIHPCPRSTLRPLLAMTGLRLLSALLAVQSVSCAPSWLAKRWTLPPAAALNGVLPAWLDLPDGEDVIKRFGLDLDQYAVQVLNIPGYANWTSEGWHVRLHGQTYRIPTLAGSQIDDLAKPFVPGVDYDIMNETMKAQARNMTSNIYAVPQEGVGVAVDFVYNRQSIARARLPGLTDERGEFDAFVNVNVSTGTVPNGDQTEFTQGIELFANGSLSGNASSYFVPTHGFTLVTDIDDILRETRVYEPDEGMRNSYIYPFKPWRNMPDVFRRWQSTSPSLHFHYLSTIPIKLSRPYMNFIYGTYPIGSFDVRPMNYTTLSHVSEIRQLNLERILESFPQRKFILLGETSNADIMAQYPTMAKKYIDRVQCVLLRNTSATDLGDFLPYDTSGLVNLDPQRWMFFRTPDDIAGLNFTNGDCRNSSVPQNVTFDFEVRDLQFACEDDLGTAQAQPTTTIDRMAFMERMSTTLYDCFMGAFRRYQKLNLYGKAFVCFIAVSQIVLVTVFIMLGADRIFQFLYDSAQKLKAMPGGWLILSAVIMVVSLPPLVGKGTVVTVSGFAYGVKAFGFVAPAACIGAALAFLSTRYIFRETVRRHIQKQEQWRALEAVVASRGLPLIILIRLAPIPWTYSNALFASIQSVSFWQFMAATIIYTHKLFIMVFIASRVAKFSDGQQRGEMDATSKWLNVLSITFGAFVAFGAGWLVWRLTDAEISKMKELPQDLDDMAADTLRDFEAGLPLLGEYPSEDLNGDGTLRLNSSSESLSGM</sequence>
<evidence type="ECO:0000256" key="7">
    <source>
        <dbReference type="ARBA" id="ARBA00022989"/>
    </source>
</evidence>
<feature type="transmembrane region" description="Helical" evidence="11">
    <location>
        <begin position="648"/>
        <end position="670"/>
    </location>
</feature>
<evidence type="ECO:0000256" key="11">
    <source>
        <dbReference type="SAM" id="Phobius"/>
    </source>
</evidence>
<feature type="region of interest" description="Disordered" evidence="10">
    <location>
        <begin position="751"/>
        <end position="773"/>
    </location>
</feature>
<evidence type="ECO:0000313" key="15">
    <source>
        <dbReference type="Proteomes" id="UP000663846"/>
    </source>
</evidence>
<evidence type="ECO:0000256" key="5">
    <source>
        <dbReference type="ARBA" id="ARBA00020673"/>
    </source>
</evidence>
<dbReference type="Pfam" id="PF09335">
    <property type="entry name" value="VTT_dom"/>
    <property type="match status" value="1"/>
</dbReference>
<keyword evidence="6 11" id="KW-0812">Transmembrane</keyword>
<feature type="transmembrane region" description="Helical" evidence="11">
    <location>
        <begin position="493"/>
        <end position="516"/>
    </location>
</feature>
<evidence type="ECO:0000313" key="14">
    <source>
        <dbReference type="EMBL" id="CAE6444752.1"/>
    </source>
</evidence>
<dbReference type="Pfam" id="PF09949">
    <property type="entry name" value="APP1_cat"/>
    <property type="match status" value="1"/>
</dbReference>
<evidence type="ECO:0000256" key="1">
    <source>
        <dbReference type="ARBA" id="ARBA00002978"/>
    </source>
</evidence>
<feature type="transmembrane region" description="Helical" evidence="11">
    <location>
        <begin position="537"/>
        <end position="555"/>
    </location>
</feature>
<dbReference type="EMBL" id="CAJMWS010000448">
    <property type="protein sequence ID" value="CAE6444752.1"/>
    <property type="molecule type" value="Genomic_DNA"/>
</dbReference>
<evidence type="ECO:0000256" key="10">
    <source>
        <dbReference type="SAM" id="MobiDB-lite"/>
    </source>
</evidence>
<evidence type="ECO:0000256" key="9">
    <source>
        <dbReference type="ARBA" id="ARBA00023136"/>
    </source>
</evidence>
<dbReference type="InterPro" id="IPR019236">
    <property type="entry name" value="APP1_cat"/>
</dbReference>
<keyword evidence="8" id="KW-0333">Golgi apparatus</keyword>
<comment type="function">
    <text evidence="1">Golgi membrane protein involved in vesicular trafficking and spindle migration.</text>
</comment>
<evidence type="ECO:0000256" key="4">
    <source>
        <dbReference type="ARBA" id="ARBA00013533"/>
    </source>
</evidence>
<comment type="subcellular location">
    <subcellularLocation>
        <location evidence="2">Golgi apparatus membrane</location>
        <topology evidence="2">Multi-pass membrane protein</topology>
    </subcellularLocation>
</comment>
<dbReference type="GO" id="GO:0016192">
    <property type="term" value="P:vesicle-mediated transport"/>
    <property type="evidence" value="ECO:0007669"/>
    <property type="project" value="TreeGrafter"/>
</dbReference>
<dbReference type="InterPro" id="IPR032816">
    <property type="entry name" value="VTT_dom"/>
</dbReference>
<evidence type="ECO:0000256" key="3">
    <source>
        <dbReference type="ARBA" id="ARBA00008640"/>
    </source>
</evidence>
<gene>
    <name evidence="14" type="ORF">RDB_LOCUS136173</name>
</gene>
<evidence type="ECO:0000259" key="13">
    <source>
        <dbReference type="Pfam" id="PF09949"/>
    </source>
</evidence>
<evidence type="ECO:0000256" key="8">
    <source>
        <dbReference type="ARBA" id="ARBA00023034"/>
    </source>
</evidence>
<evidence type="ECO:0000256" key="6">
    <source>
        <dbReference type="ARBA" id="ARBA00022692"/>
    </source>
</evidence>
<comment type="similarity">
    <text evidence="3">Belongs to the TVP38/TMEM64 family.</text>
</comment>
<evidence type="ECO:0000259" key="12">
    <source>
        <dbReference type="Pfam" id="PF09335"/>
    </source>
</evidence>
<dbReference type="GO" id="GO:0000139">
    <property type="term" value="C:Golgi membrane"/>
    <property type="evidence" value="ECO:0007669"/>
    <property type="project" value="UniProtKB-SubCell"/>
</dbReference>
<dbReference type="InterPro" id="IPR051076">
    <property type="entry name" value="Golgi_membrane_TVP38/TMEM64"/>
</dbReference>
<dbReference type="GO" id="GO:0008195">
    <property type="term" value="F:phosphatidate phosphatase activity"/>
    <property type="evidence" value="ECO:0007669"/>
    <property type="project" value="InterPro"/>
</dbReference>
<dbReference type="PANTHER" id="PTHR47549">
    <property type="entry name" value="GOLGI APPARATUS MEMBRANE PROTEIN TVP38-RELATED"/>
    <property type="match status" value="1"/>
</dbReference>
<protein>
    <recommendedName>
        <fullName evidence="4">Golgi apparatus membrane protein TVP38</fullName>
    </recommendedName>
    <alternativeName>
        <fullName evidence="5">Golgi apparatus membrane protein tvp38</fullName>
    </alternativeName>
</protein>
<name>A0A8H3B0J2_9AGAM</name>
<reference evidence="14" key="1">
    <citation type="submission" date="2021-01" db="EMBL/GenBank/DDBJ databases">
        <authorList>
            <person name="Kaushik A."/>
        </authorList>
    </citation>
    <scope>NUCLEOTIDE SEQUENCE</scope>
    <source>
        <strain evidence="14">AG1-1C</strain>
    </source>
</reference>
<comment type="caution">
    <text evidence="14">The sequence shown here is derived from an EMBL/GenBank/DDBJ whole genome shotgun (WGS) entry which is preliminary data.</text>
</comment>
<dbReference type="GO" id="GO:0000022">
    <property type="term" value="P:mitotic spindle elongation"/>
    <property type="evidence" value="ECO:0007669"/>
    <property type="project" value="TreeGrafter"/>
</dbReference>
<feature type="domain" description="VTT" evidence="12">
    <location>
        <begin position="559"/>
        <end position="669"/>
    </location>
</feature>
<organism evidence="14 15">
    <name type="scientific">Rhizoctonia solani</name>
    <dbReference type="NCBI Taxonomy" id="456999"/>
    <lineage>
        <taxon>Eukaryota</taxon>
        <taxon>Fungi</taxon>
        <taxon>Dikarya</taxon>
        <taxon>Basidiomycota</taxon>
        <taxon>Agaricomycotina</taxon>
        <taxon>Agaricomycetes</taxon>
        <taxon>Cantharellales</taxon>
        <taxon>Ceratobasidiaceae</taxon>
        <taxon>Rhizoctonia</taxon>
    </lineage>
</organism>
<dbReference type="PANTHER" id="PTHR47549:SF1">
    <property type="entry name" value="GOLGI APPARATUS MEMBRANE PROTEIN TVP38"/>
    <property type="match status" value="1"/>
</dbReference>
<feature type="transmembrane region" description="Helical" evidence="11">
    <location>
        <begin position="616"/>
        <end position="636"/>
    </location>
</feature>
<keyword evidence="9 11" id="KW-0472">Membrane</keyword>
<proteinExistence type="inferred from homology"/>
<keyword evidence="7 11" id="KW-1133">Transmembrane helix</keyword>